<name>A0A1I7WF22_HETBA</name>
<dbReference type="WBParaSite" id="Hba_03573">
    <property type="protein sequence ID" value="Hba_03573"/>
    <property type="gene ID" value="Hba_03573"/>
</dbReference>
<proteinExistence type="predicted"/>
<dbReference type="Proteomes" id="UP000095283">
    <property type="component" value="Unplaced"/>
</dbReference>
<evidence type="ECO:0000313" key="2">
    <source>
        <dbReference type="WBParaSite" id="Hba_03573"/>
    </source>
</evidence>
<organism evidence="1 2">
    <name type="scientific">Heterorhabditis bacteriophora</name>
    <name type="common">Entomopathogenic nematode worm</name>
    <dbReference type="NCBI Taxonomy" id="37862"/>
    <lineage>
        <taxon>Eukaryota</taxon>
        <taxon>Metazoa</taxon>
        <taxon>Ecdysozoa</taxon>
        <taxon>Nematoda</taxon>
        <taxon>Chromadorea</taxon>
        <taxon>Rhabditida</taxon>
        <taxon>Rhabditina</taxon>
        <taxon>Rhabditomorpha</taxon>
        <taxon>Strongyloidea</taxon>
        <taxon>Heterorhabditidae</taxon>
        <taxon>Heterorhabditis</taxon>
    </lineage>
</organism>
<keyword evidence="1" id="KW-1185">Reference proteome</keyword>
<reference evidence="2" key="1">
    <citation type="submission" date="2016-11" db="UniProtKB">
        <authorList>
            <consortium name="WormBaseParasite"/>
        </authorList>
    </citation>
    <scope>IDENTIFICATION</scope>
</reference>
<sequence length="50" mass="5577">MAFGVSSECYSYSSSSILYAIQRSEIIISTYLLLTQILVNCVRVSLLLIN</sequence>
<dbReference type="AlphaFoldDB" id="A0A1I7WF22"/>
<protein>
    <submittedName>
        <fullName evidence="2">Uncharacterized protein</fullName>
    </submittedName>
</protein>
<evidence type="ECO:0000313" key="1">
    <source>
        <dbReference type="Proteomes" id="UP000095283"/>
    </source>
</evidence>
<accession>A0A1I7WF22</accession>